<dbReference type="PANTHER" id="PTHR10328">
    <property type="entry name" value="PROTEIN MAX MYC-ASSOCIATED FACTOR X"/>
    <property type="match status" value="1"/>
</dbReference>
<proteinExistence type="inferred from homology"/>
<dbReference type="EMBL" id="PDUG01000006">
    <property type="protein sequence ID" value="PIC20562.1"/>
    <property type="molecule type" value="Genomic_DNA"/>
</dbReference>
<keyword evidence="4" id="KW-0010">Activator</keyword>
<evidence type="ECO:0000256" key="1">
    <source>
        <dbReference type="ARBA" id="ARBA00007628"/>
    </source>
</evidence>
<dbReference type="GO" id="GO:0046983">
    <property type="term" value="F:protein dimerization activity"/>
    <property type="evidence" value="ECO:0007669"/>
    <property type="project" value="InterPro"/>
</dbReference>
<dbReference type="Proteomes" id="UP000230233">
    <property type="component" value="Chromosome X"/>
</dbReference>
<dbReference type="OrthoDB" id="8964853at2759"/>
<accession>A0A2G5T011</accession>
<dbReference type="GO" id="GO:0090575">
    <property type="term" value="C:RNA polymerase II transcription regulator complex"/>
    <property type="evidence" value="ECO:0007669"/>
    <property type="project" value="TreeGrafter"/>
</dbReference>
<feature type="domain" description="BHLH" evidence="9">
    <location>
        <begin position="63"/>
        <end position="114"/>
    </location>
</feature>
<evidence type="ECO:0000313" key="11">
    <source>
        <dbReference type="Proteomes" id="UP000230233"/>
    </source>
</evidence>
<feature type="region of interest" description="Disordered" evidence="8">
    <location>
        <begin position="32"/>
        <end position="65"/>
    </location>
</feature>
<comment type="caution">
    <text evidence="10">The sequence shown here is derived from an EMBL/GenBank/DDBJ whole genome shotgun (WGS) entry which is preliminary data.</text>
</comment>
<evidence type="ECO:0000256" key="7">
    <source>
        <dbReference type="SAM" id="Coils"/>
    </source>
</evidence>
<dbReference type="SUPFAM" id="SSF47459">
    <property type="entry name" value="HLH, helix-loop-helix DNA-binding domain"/>
    <property type="match status" value="1"/>
</dbReference>
<dbReference type="SMART" id="SM00353">
    <property type="entry name" value="HLH"/>
    <property type="match status" value="1"/>
</dbReference>
<dbReference type="Gene3D" id="4.10.280.10">
    <property type="entry name" value="Helix-loop-helix DNA-binding domain"/>
    <property type="match status" value="1"/>
</dbReference>
<evidence type="ECO:0000256" key="4">
    <source>
        <dbReference type="ARBA" id="ARBA00023159"/>
    </source>
</evidence>
<name>A0A2G5T011_9PELO</name>
<dbReference type="InterPro" id="IPR036638">
    <property type="entry name" value="HLH_DNA-bd_sf"/>
</dbReference>
<dbReference type="AlphaFoldDB" id="A0A2G5T011"/>
<organism evidence="10 11">
    <name type="scientific">Caenorhabditis nigoni</name>
    <dbReference type="NCBI Taxonomy" id="1611254"/>
    <lineage>
        <taxon>Eukaryota</taxon>
        <taxon>Metazoa</taxon>
        <taxon>Ecdysozoa</taxon>
        <taxon>Nematoda</taxon>
        <taxon>Chromadorea</taxon>
        <taxon>Rhabditida</taxon>
        <taxon>Rhabditina</taxon>
        <taxon>Rhabditomorpha</taxon>
        <taxon>Rhabditoidea</taxon>
        <taxon>Rhabditidae</taxon>
        <taxon>Peloderinae</taxon>
        <taxon>Caenorhabditis</taxon>
    </lineage>
</organism>
<keyword evidence="11" id="KW-1185">Reference proteome</keyword>
<dbReference type="PROSITE" id="PS50888">
    <property type="entry name" value="BHLH"/>
    <property type="match status" value="1"/>
</dbReference>
<keyword evidence="3" id="KW-0238">DNA-binding</keyword>
<dbReference type="STRING" id="1611254.A0A2G5T011"/>
<dbReference type="GO" id="GO:0045944">
    <property type="term" value="P:positive regulation of transcription by RNA polymerase II"/>
    <property type="evidence" value="ECO:0007669"/>
    <property type="project" value="TreeGrafter"/>
</dbReference>
<keyword evidence="7" id="KW-0175">Coiled coil</keyword>
<reference evidence="11" key="1">
    <citation type="submission" date="2017-10" db="EMBL/GenBank/DDBJ databases">
        <title>Rapid genome shrinkage in a self-fertile nematode reveals novel sperm competition proteins.</title>
        <authorList>
            <person name="Yin D."/>
            <person name="Schwarz E.M."/>
            <person name="Thomas C.G."/>
            <person name="Felde R.L."/>
            <person name="Korf I.F."/>
            <person name="Cutter A.D."/>
            <person name="Schartner C.M."/>
            <person name="Ralston E.J."/>
            <person name="Meyer B.J."/>
            <person name="Haag E.S."/>
        </authorList>
    </citation>
    <scope>NUCLEOTIDE SEQUENCE [LARGE SCALE GENOMIC DNA]</scope>
    <source>
        <strain evidence="11">JU1422</strain>
    </source>
</reference>
<comment type="similarity">
    <text evidence="1">Belongs to the MAX family.</text>
</comment>
<sequence length="253" mass="28327">MAVQRTYVDRKTLTMSAAVDDMYFLSSSMKMEQQKQYRKRHHSDSSDDDVSSPKSASPSMDDDRRAHHNELERRRRDHIKDHFVILKDSIPLLEGEKSSRALILKRAVEYITVMQTRLNENQKSMDELRRRNEMLEEKLLERETSSSSPSRIPSLGATQLPMPQLTIPVAPIPQIAPVPQIPQAANPIALSAIDPVQLNNLIASSQDAIVALTQSLFGKMNTTAPSLPDSVSPPAGLYPLAYSPLEQALAVRF</sequence>
<dbReference type="FunFam" id="4.10.280.10:FF:000019">
    <property type="entry name" value="Myc proto-oncogene protein"/>
    <property type="match status" value="1"/>
</dbReference>
<protein>
    <recommendedName>
        <fullName evidence="9">BHLH domain-containing protein</fullName>
    </recommendedName>
</protein>
<dbReference type="GO" id="GO:0003700">
    <property type="term" value="F:DNA-binding transcription factor activity"/>
    <property type="evidence" value="ECO:0007669"/>
    <property type="project" value="TreeGrafter"/>
</dbReference>
<evidence type="ECO:0000256" key="2">
    <source>
        <dbReference type="ARBA" id="ARBA00023015"/>
    </source>
</evidence>
<evidence type="ECO:0000256" key="5">
    <source>
        <dbReference type="ARBA" id="ARBA00023163"/>
    </source>
</evidence>
<dbReference type="GO" id="GO:0003677">
    <property type="term" value="F:DNA binding"/>
    <property type="evidence" value="ECO:0007669"/>
    <property type="project" value="UniProtKB-KW"/>
</dbReference>
<dbReference type="Pfam" id="PF00010">
    <property type="entry name" value="HLH"/>
    <property type="match status" value="1"/>
</dbReference>
<evidence type="ECO:0000259" key="9">
    <source>
        <dbReference type="PROSITE" id="PS50888"/>
    </source>
</evidence>
<evidence type="ECO:0000313" key="10">
    <source>
        <dbReference type="EMBL" id="PIC20562.1"/>
    </source>
</evidence>
<dbReference type="InterPro" id="IPR011598">
    <property type="entry name" value="bHLH_dom"/>
</dbReference>
<keyword evidence="5" id="KW-0804">Transcription</keyword>
<gene>
    <name evidence="10" type="primary">Cni-mxl-3</name>
    <name evidence="10" type="synonym">Cnig_chr_X.g25717</name>
    <name evidence="10" type="ORF">B9Z55_025717</name>
</gene>
<feature type="coiled-coil region" evidence="7">
    <location>
        <begin position="111"/>
        <end position="145"/>
    </location>
</feature>
<keyword evidence="2" id="KW-0805">Transcription regulation</keyword>
<evidence type="ECO:0000256" key="8">
    <source>
        <dbReference type="SAM" id="MobiDB-lite"/>
    </source>
</evidence>
<dbReference type="PANTHER" id="PTHR10328:SF3">
    <property type="entry name" value="PROTEIN MAX"/>
    <property type="match status" value="1"/>
</dbReference>
<dbReference type="CDD" id="cd11406">
    <property type="entry name" value="bHLHzip_Max"/>
    <property type="match status" value="1"/>
</dbReference>
<evidence type="ECO:0000256" key="6">
    <source>
        <dbReference type="ARBA" id="ARBA00023242"/>
    </source>
</evidence>
<keyword evidence="6" id="KW-0539">Nucleus</keyword>
<evidence type="ECO:0000256" key="3">
    <source>
        <dbReference type="ARBA" id="ARBA00023125"/>
    </source>
</evidence>